<organism evidence="1 2">
    <name type="scientific">Eretmocerus hayati</name>
    <dbReference type="NCBI Taxonomy" id="131215"/>
    <lineage>
        <taxon>Eukaryota</taxon>
        <taxon>Metazoa</taxon>
        <taxon>Ecdysozoa</taxon>
        <taxon>Arthropoda</taxon>
        <taxon>Hexapoda</taxon>
        <taxon>Insecta</taxon>
        <taxon>Pterygota</taxon>
        <taxon>Neoptera</taxon>
        <taxon>Endopterygota</taxon>
        <taxon>Hymenoptera</taxon>
        <taxon>Apocrita</taxon>
        <taxon>Proctotrupomorpha</taxon>
        <taxon>Chalcidoidea</taxon>
        <taxon>Aphelinidae</taxon>
        <taxon>Aphelininae</taxon>
        <taxon>Eretmocerus</taxon>
    </lineage>
</organism>
<name>A0ACC2PL61_9HYME</name>
<accession>A0ACC2PL61</accession>
<evidence type="ECO:0000313" key="2">
    <source>
        <dbReference type="Proteomes" id="UP001239111"/>
    </source>
</evidence>
<protein>
    <submittedName>
        <fullName evidence="1">Uncharacterized protein</fullName>
    </submittedName>
</protein>
<proteinExistence type="predicted"/>
<keyword evidence="2" id="KW-1185">Reference proteome</keyword>
<evidence type="ECO:0000313" key="1">
    <source>
        <dbReference type="EMBL" id="KAJ8683329.1"/>
    </source>
</evidence>
<sequence>MAPRKMTDVLVMVANIGLSSSMVLSPDGEPFIEKVKHAMRIVVEKKIFVQPKDEIAIITMGDKTNNPEGLDHINLYCDNLLVPSWDMVKYIESLESTKNPSNWIEALHVSLCFIEKEIIDPRSRVILVIFNNFKESEDAVNQYGSNFIIEQLKTYENLRLLFVGDNETCNDSPSEKFALSIIEENLAQYEQISNFIAMRQFYTARQQFPTPWRVDLEWDGLCIPCSTYVKTRSGSYVGPWKMQRSNESREAVSREASSIIASNSNSAPSVAGNTIANSTNNTPSVTSNVIANNSNGAPTVISNVVKKSVQLDVHRNEVPPENIINGYKFGGKYVPFSEEDEAAMKFGNTQKSLKIYGFVPQSEVKLEYWAGFGSRIVVPQSEVHSKAFYSLVKAMVDLEYAAVVRKVYQNNNLPKMGVLFPKTDNDEVWCLAHLEIPFSEEIRVIKKRTIKIQKNDAEQDKLASLDSYIDAMTIHDDEPSYLNLGNFPNVKKQYHWNALANRALNPNGPLIEVSDYLKKYLSPPENLTIKAKPHVEKLDLVFVRPKTEIVVQEDKADTPVTDVPKQDSNENGNDSQTNAPMAIDGGFFSPEDFSVKMEDFDDM</sequence>
<reference evidence="1" key="1">
    <citation type="submission" date="2023-04" db="EMBL/GenBank/DDBJ databases">
        <title>A chromosome-level genome assembly of the parasitoid wasp Eretmocerus hayati.</title>
        <authorList>
            <person name="Zhong Y."/>
            <person name="Liu S."/>
            <person name="Liu Y."/>
        </authorList>
    </citation>
    <scope>NUCLEOTIDE SEQUENCE</scope>
    <source>
        <strain evidence="1">ZJU_SS_LIU_2023</strain>
    </source>
</reference>
<dbReference type="EMBL" id="CM056741">
    <property type="protein sequence ID" value="KAJ8683329.1"/>
    <property type="molecule type" value="Genomic_DNA"/>
</dbReference>
<comment type="caution">
    <text evidence="1">The sequence shown here is derived from an EMBL/GenBank/DDBJ whole genome shotgun (WGS) entry which is preliminary data.</text>
</comment>
<dbReference type="Proteomes" id="UP001239111">
    <property type="component" value="Chromosome 1"/>
</dbReference>
<gene>
    <name evidence="1" type="ORF">QAD02_019121</name>
</gene>